<comment type="cofactor">
    <cofactor evidence="1">
        <name>heme b</name>
        <dbReference type="ChEBI" id="CHEBI:60344"/>
    </cofactor>
</comment>
<evidence type="ECO:0000256" key="2">
    <source>
        <dbReference type="ARBA" id="ARBA00004651"/>
    </source>
</evidence>
<dbReference type="RefSeq" id="WP_071237992.1">
    <property type="nucleotide sequence ID" value="NZ_CAXORA010000098.1"/>
</dbReference>
<accession>A0A379YM50</accession>
<evidence type="ECO:0000256" key="7">
    <source>
        <dbReference type="ARBA" id="ARBA00022723"/>
    </source>
</evidence>
<proteinExistence type="inferred from homology"/>
<dbReference type="GO" id="GO:0009055">
    <property type="term" value="F:electron transfer activity"/>
    <property type="evidence" value="ECO:0007669"/>
    <property type="project" value="InterPro"/>
</dbReference>
<keyword evidence="11" id="KW-0472">Membrane</keyword>
<organism evidence="14 15">
    <name type="scientific">Shewanella algae</name>
    <dbReference type="NCBI Taxonomy" id="38313"/>
    <lineage>
        <taxon>Bacteria</taxon>
        <taxon>Pseudomonadati</taxon>
        <taxon>Pseudomonadota</taxon>
        <taxon>Gammaproteobacteria</taxon>
        <taxon>Alteromonadales</taxon>
        <taxon>Shewanellaceae</taxon>
        <taxon>Shewanella</taxon>
    </lineage>
</organism>
<dbReference type="Gene3D" id="1.20.950.20">
    <property type="entry name" value="Transmembrane di-heme cytochromes, Chain C"/>
    <property type="match status" value="2"/>
</dbReference>
<keyword evidence="5" id="KW-0349">Heme</keyword>
<protein>
    <submittedName>
        <fullName evidence="14">Cytochrome b561 homolog 2</fullName>
    </submittedName>
</protein>
<dbReference type="GO" id="GO:0005886">
    <property type="term" value="C:plasma membrane"/>
    <property type="evidence" value="ECO:0007669"/>
    <property type="project" value="UniProtKB-SubCell"/>
</dbReference>
<evidence type="ECO:0000256" key="11">
    <source>
        <dbReference type="ARBA" id="ARBA00023136"/>
    </source>
</evidence>
<dbReference type="EMBL" id="UGYO01000001">
    <property type="protein sequence ID" value="SUI47188.1"/>
    <property type="molecule type" value="Genomic_DNA"/>
</dbReference>
<keyword evidence="15" id="KW-1185">Reference proteome</keyword>
<dbReference type="InterPro" id="IPR016174">
    <property type="entry name" value="Di-haem_cyt_TM"/>
</dbReference>
<evidence type="ECO:0000256" key="9">
    <source>
        <dbReference type="ARBA" id="ARBA00022989"/>
    </source>
</evidence>
<evidence type="ECO:0000256" key="8">
    <source>
        <dbReference type="ARBA" id="ARBA00022982"/>
    </source>
</evidence>
<evidence type="ECO:0000256" key="10">
    <source>
        <dbReference type="ARBA" id="ARBA00023004"/>
    </source>
</evidence>
<evidence type="ECO:0000256" key="3">
    <source>
        <dbReference type="ARBA" id="ARBA00022448"/>
    </source>
</evidence>
<sequence length="182" mass="20235">MLANTRQGYGLVSILSHWLSAIAVIGLFGLGYWMVDLTYYSAWYQKGPHLHKSIGILLLALTLVRLLWKLLSPSPQAIPDKPLLQKAARLTHWGLYLLLLLIMLSGILISTADGRGIAVFDWFELPGVGELFNNQADIAGAIHKYAAYSLIALVVLHALAALKHHFIDKDQTLVRMIKLKRG</sequence>
<dbReference type="PANTHER" id="PTHR30529:SF1">
    <property type="entry name" value="CYTOCHROME B561 HOMOLOG 2"/>
    <property type="match status" value="1"/>
</dbReference>
<name>A0A379YM50_9GAMM</name>
<evidence type="ECO:0000259" key="13">
    <source>
        <dbReference type="Pfam" id="PF01292"/>
    </source>
</evidence>
<evidence type="ECO:0000256" key="1">
    <source>
        <dbReference type="ARBA" id="ARBA00001970"/>
    </source>
</evidence>
<keyword evidence="7" id="KW-0479">Metal-binding</keyword>
<dbReference type="AlphaFoldDB" id="A0A379YM50"/>
<evidence type="ECO:0000313" key="15">
    <source>
        <dbReference type="Proteomes" id="UP000254069"/>
    </source>
</evidence>
<dbReference type="GO" id="GO:0022904">
    <property type="term" value="P:respiratory electron transport chain"/>
    <property type="evidence" value="ECO:0007669"/>
    <property type="project" value="InterPro"/>
</dbReference>
<keyword evidence="4" id="KW-1003">Cell membrane</keyword>
<reference evidence="14 15" key="1">
    <citation type="submission" date="2018-06" db="EMBL/GenBank/DDBJ databases">
        <authorList>
            <consortium name="Pathogen Informatics"/>
            <person name="Doyle S."/>
        </authorList>
    </citation>
    <scope>NUCLEOTIDE SEQUENCE [LARGE SCALE GENOMIC DNA]</scope>
    <source>
        <strain evidence="14 15">NCTC10738</strain>
    </source>
</reference>
<evidence type="ECO:0000313" key="14">
    <source>
        <dbReference type="EMBL" id="SUI47188.1"/>
    </source>
</evidence>
<dbReference type="SUPFAM" id="SSF81342">
    <property type="entry name" value="Transmembrane di-heme cytochromes"/>
    <property type="match status" value="1"/>
</dbReference>
<dbReference type="Pfam" id="PF01292">
    <property type="entry name" value="Ni_hydr_CYTB"/>
    <property type="match status" value="1"/>
</dbReference>
<dbReference type="GO" id="GO:0020037">
    <property type="term" value="F:heme binding"/>
    <property type="evidence" value="ECO:0007669"/>
    <property type="project" value="TreeGrafter"/>
</dbReference>
<keyword evidence="10" id="KW-0408">Iron</keyword>
<evidence type="ECO:0000256" key="6">
    <source>
        <dbReference type="ARBA" id="ARBA00022692"/>
    </source>
</evidence>
<comment type="similarity">
    <text evidence="12">Belongs to the cytochrome b561 family.</text>
</comment>
<dbReference type="InterPro" id="IPR052168">
    <property type="entry name" value="Cytochrome_b561_oxidase"/>
</dbReference>
<gene>
    <name evidence="14" type="primary">yceJ</name>
    <name evidence="14" type="ORF">NCTC10738_00244</name>
</gene>
<keyword evidence="8" id="KW-0249">Electron transport</keyword>
<feature type="domain" description="Cytochrome b561 bacterial/Ni-hydrogenase" evidence="13">
    <location>
        <begin position="9"/>
        <end position="177"/>
    </location>
</feature>
<keyword evidence="3" id="KW-0813">Transport</keyword>
<evidence type="ECO:0000256" key="5">
    <source>
        <dbReference type="ARBA" id="ARBA00022617"/>
    </source>
</evidence>
<comment type="subcellular location">
    <subcellularLocation>
        <location evidence="2">Cell membrane</location>
        <topology evidence="2">Multi-pass membrane protein</topology>
    </subcellularLocation>
</comment>
<dbReference type="Proteomes" id="UP000254069">
    <property type="component" value="Unassembled WGS sequence"/>
</dbReference>
<keyword evidence="9" id="KW-1133">Transmembrane helix</keyword>
<dbReference type="PANTHER" id="PTHR30529">
    <property type="entry name" value="CYTOCHROME B561"/>
    <property type="match status" value="1"/>
</dbReference>
<evidence type="ECO:0000256" key="4">
    <source>
        <dbReference type="ARBA" id="ARBA00022475"/>
    </source>
</evidence>
<dbReference type="GO" id="GO:0046872">
    <property type="term" value="F:metal ion binding"/>
    <property type="evidence" value="ECO:0007669"/>
    <property type="project" value="UniProtKB-KW"/>
</dbReference>
<keyword evidence="6" id="KW-0812">Transmembrane</keyword>
<evidence type="ECO:0000256" key="12">
    <source>
        <dbReference type="ARBA" id="ARBA00037975"/>
    </source>
</evidence>
<dbReference type="InterPro" id="IPR011577">
    <property type="entry name" value="Cyt_b561_bac/Ni-Hgenase"/>
</dbReference>